<reference evidence="2" key="1">
    <citation type="submission" date="2022-07" db="EMBL/GenBank/DDBJ databases">
        <title>Phylogenomic reconstructions and comparative analyses of Kickxellomycotina fungi.</title>
        <authorList>
            <person name="Reynolds N.K."/>
            <person name="Stajich J.E."/>
            <person name="Barry K."/>
            <person name="Grigoriev I.V."/>
            <person name="Crous P."/>
            <person name="Smith M.E."/>
        </authorList>
    </citation>
    <scope>NUCLEOTIDE SEQUENCE</scope>
    <source>
        <strain evidence="2">RSA 861</strain>
    </source>
</reference>
<gene>
    <name evidence="2" type="ORF">IWQ60_005360</name>
</gene>
<dbReference type="EMBL" id="JANBPT010000286">
    <property type="protein sequence ID" value="KAJ1924222.1"/>
    <property type="molecule type" value="Genomic_DNA"/>
</dbReference>
<feature type="compositionally biased region" description="Low complexity" evidence="1">
    <location>
        <begin position="185"/>
        <end position="207"/>
    </location>
</feature>
<dbReference type="OrthoDB" id="78858at2759"/>
<feature type="compositionally biased region" description="Low complexity" evidence="1">
    <location>
        <begin position="33"/>
        <end position="45"/>
    </location>
</feature>
<feature type="region of interest" description="Disordered" evidence="1">
    <location>
        <begin position="300"/>
        <end position="343"/>
    </location>
</feature>
<evidence type="ECO:0000313" key="2">
    <source>
        <dbReference type="EMBL" id="KAJ1924222.1"/>
    </source>
</evidence>
<keyword evidence="3" id="KW-1185">Reference proteome</keyword>
<evidence type="ECO:0000256" key="1">
    <source>
        <dbReference type="SAM" id="MobiDB-lite"/>
    </source>
</evidence>
<name>A0A9W8A9A5_9FUNG</name>
<protein>
    <submittedName>
        <fullName evidence="2">Uncharacterized protein</fullName>
    </submittedName>
</protein>
<accession>A0A9W8A9A5</accession>
<feature type="region of interest" description="Disordered" evidence="1">
    <location>
        <begin position="177"/>
        <end position="214"/>
    </location>
</feature>
<dbReference type="PANTHER" id="PTHR15276:SF0">
    <property type="entry name" value="COILED-COIL DOMAIN-CONTAINING PROTEIN 6"/>
    <property type="match status" value="1"/>
</dbReference>
<proteinExistence type="predicted"/>
<dbReference type="Pfam" id="PF09755">
    <property type="entry name" value="DUF2046"/>
    <property type="match status" value="1"/>
</dbReference>
<evidence type="ECO:0000313" key="3">
    <source>
        <dbReference type="Proteomes" id="UP001150569"/>
    </source>
</evidence>
<sequence>MPPSPGPAAVAEGCHSTEEASTRTLPIPIGRTPDPLASLPDPSDPAVDVEELRRALALAIDINRSKDQSLTKLQQEVDYERGQVKILRHDVQRLRKQTVDLQLTAETEEEYISNTLLKRIADMKKEKTDLLLEVEREEEYLTNTLQKKLTQLQREKIDLENALEQEQERLVNQLQRQLDLARTQSPPATSVSSSPASSLGAPTGSSPHQRRLSYSFASPGDGLLAGPGLVEMLKSDVHSLRLKVTELEKELITTFNRSQGYKREVVQLRTQMGRPTGHLTDDDDVTPNVVRLLFPDRPVRARRSMSSSQSDSPFILEPTASRRASRTGDNLRRTSDIGAARGK</sequence>
<organism evidence="2 3">
    <name type="scientific">Tieghemiomyces parasiticus</name>
    <dbReference type="NCBI Taxonomy" id="78921"/>
    <lineage>
        <taxon>Eukaryota</taxon>
        <taxon>Fungi</taxon>
        <taxon>Fungi incertae sedis</taxon>
        <taxon>Zoopagomycota</taxon>
        <taxon>Kickxellomycotina</taxon>
        <taxon>Dimargaritomycetes</taxon>
        <taxon>Dimargaritales</taxon>
        <taxon>Dimargaritaceae</taxon>
        <taxon>Tieghemiomyces</taxon>
    </lineage>
</organism>
<dbReference type="Proteomes" id="UP001150569">
    <property type="component" value="Unassembled WGS sequence"/>
</dbReference>
<comment type="caution">
    <text evidence="2">The sequence shown here is derived from an EMBL/GenBank/DDBJ whole genome shotgun (WGS) entry which is preliminary data.</text>
</comment>
<feature type="region of interest" description="Disordered" evidence="1">
    <location>
        <begin position="1"/>
        <end position="45"/>
    </location>
</feature>
<dbReference type="AlphaFoldDB" id="A0A9W8A9A5"/>
<dbReference type="InterPro" id="IPR019152">
    <property type="entry name" value="DUF2046"/>
</dbReference>
<dbReference type="PANTHER" id="PTHR15276">
    <property type="entry name" value="H4 D10S170 PROTEIN-RELATED"/>
    <property type="match status" value="1"/>
</dbReference>